<sequence>MSNVELDFDVMTKMVRDVARSVSSAFPQYVTSEDTEGHLWIWVYEKKTQILKAVEDGPEWERKIASTLRKVASDYCAKEKAAVEGYSVEDLYRYSIPKIKNLLPDVFSYTDWQSFGQHGDGQPTSKPQANTTGDRVAELVDIKAAVQRLPDETKELLYLVHVFNYTTENLGDHFEISHEAAKKRAQRAYGAVQRELGRRDPGDEPRPADRRMVRSNAAWRAAQAGQYEG</sequence>
<organism evidence="2 3">
    <name type="scientific">Streptomyces phage Manuel</name>
    <dbReference type="NCBI Taxonomy" id="2053812"/>
    <lineage>
        <taxon>Viruses</taxon>
        <taxon>Duplodnaviria</taxon>
        <taxon>Heunggongvirae</taxon>
        <taxon>Uroviricota</taxon>
        <taxon>Caudoviricetes</taxon>
        <taxon>Beephvirinae</taxon>
        <taxon>Manuelvirus</taxon>
        <taxon>Manuelvirus manuel</taxon>
    </lineage>
</organism>
<keyword evidence="3" id="KW-1185">Reference proteome</keyword>
<gene>
    <name evidence="2" type="ORF">SEA_MANUEL_67</name>
</gene>
<protein>
    <submittedName>
        <fullName evidence="2">DNA binding protein</fullName>
    </submittedName>
</protein>
<accession>A0A2H4PR11</accession>
<feature type="compositionally biased region" description="Basic and acidic residues" evidence="1">
    <location>
        <begin position="195"/>
        <end position="212"/>
    </location>
</feature>
<dbReference type="EMBL" id="MG518519">
    <property type="protein sequence ID" value="ATW69361.1"/>
    <property type="molecule type" value="Genomic_DNA"/>
</dbReference>
<reference evidence="2 3" key="1">
    <citation type="submission" date="2017-11" db="EMBL/GenBank/DDBJ databases">
        <authorList>
            <person name="Laing C."/>
            <person name="Caston J.C."/>
            <person name="Del V.M."/>
            <person name="Young O.M."/>
            <person name="Nayek S."/>
            <person name="Hughes L.E."/>
            <person name="Garlena R.A."/>
            <person name="Russell D.A."/>
            <person name="Pope W.H."/>
            <person name="Jacobs-Sera D."/>
            <person name="Hendrix R.W."/>
            <person name="Hatfull G.F."/>
        </authorList>
    </citation>
    <scope>NUCLEOTIDE SEQUENCE [LARGE SCALE GENOMIC DNA]</scope>
</reference>
<dbReference type="InterPro" id="IPR013324">
    <property type="entry name" value="RNA_pol_sigma_r3/r4-like"/>
</dbReference>
<proteinExistence type="predicted"/>
<name>A0A2H4PR11_9CAUD</name>
<evidence type="ECO:0000313" key="3">
    <source>
        <dbReference type="Proteomes" id="UP000240735"/>
    </source>
</evidence>
<evidence type="ECO:0000313" key="2">
    <source>
        <dbReference type="EMBL" id="ATW69361.1"/>
    </source>
</evidence>
<feature type="region of interest" description="Disordered" evidence="1">
    <location>
        <begin position="187"/>
        <end position="229"/>
    </location>
</feature>
<evidence type="ECO:0000256" key="1">
    <source>
        <dbReference type="SAM" id="MobiDB-lite"/>
    </source>
</evidence>
<dbReference type="Gene3D" id="1.10.10.10">
    <property type="entry name" value="Winged helix-like DNA-binding domain superfamily/Winged helix DNA-binding domain"/>
    <property type="match status" value="1"/>
</dbReference>
<dbReference type="Proteomes" id="UP000240735">
    <property type="component" value="Segment"/>
</dbReference>
<dbReference type="InterPro" id="IPR036388">
    <property type="entry name" value="WH-like_DNA-bd_sf"/>
</dbReference>
<dbReference type="SUPFAM" id="SSF88659">
    <property type="entry name" value="Sigma3 and sigma4 domains of RNA polymerase sigma factors"/>
    <property type="match status" value="1"/>
</dbReference>